<organism evidence="4 5">
    <name type="scientific">Cytobacillus purgationiresistens</name>
    <dbReference type="NCBI Taxonomy" id="863449"/>
    <lineage>
        <taxon>Bacteria</taxon>
        <taxon>Bacillati</taxon>
        <taxon>Bacillota</taxon>
        <taxon>Bacilli</taxon>
        <taxon>Bacillales</taxon>
        <taxon>Bacillaceae</taxon>
        <taxon>Cytobacillus</taxon>
    </lineage>
</organism>
<sequence>MNKFALGIISIAAAFTLSACSENQENAKPKNENEDHAEMDHSSSGEIPDGLTEAENPTYKVGSTALIKDGHMEGMEGAEATIVGAYDTIAYVISYSPTNGSEKVEDHKWIIHEEIPDAGEEPLEPGTEIETDAAHMKGMEGATVEIVSAETTTVYMIDYTPTNGGEEVTNHKWVTEDELEAVK</sequence>
<feature type="signal peptide" evidence="2">
    <location>
        <begin position="1"/>
        <end position="19"/>
    </location>
</feature>
<dbReference type="EMBL" id="JAUSUB010000028">
    <property type="protein sequence ID" value="MDQ0272775.1"/>
    <property type="molecule type" value="Genomic_DNA"/>
</dbReference>
<evidence type="ECO:0000313" key="5">
    <source>
        <dbReference type="Proteomes" id="UP001238088"/>
    </source>
</evidence>
<comment type="caution">
    <text evidence="4">The sequence shown here is derived from an EMBL/GenBank/DDBJ whole genome shotgun (WGS) entry which is preliminary data.</text>
</comment>
<keyword evidence="2" id="KW-0732">Signal</keyword>
<gene>
    <name evidence="4" type="ORF">J2S17_004668</name>
</gene>
<evidence type="ECO:0000313" key="4">
    <source>
        <dbReference type="EMBL" id="MDQ0272775.1"/>
    </source>
</evidence>
<dbReference type="RefSeq" id="WP_307478234.1">
    <property type="nucleotide sequence ID" value="NZ_JAUSUB010000028.1"/>
</dbReference>
<accession>A0ABU0AP16</accession>
<proteinExistence type="predicted"/>
<feature type="chain" id="PRO_5045527738" description="DUF1541 domain-containing protein" evidence="2">
    <location>
        <begin position="20"/>
        <end position="183"/>
    </location>
</feature>
<dbReference type="Proteomes" id="UP001238088">
    <property type="component" value="Unassembled WGS sequence"/>
</dbReference>
<keyword evidence="5" id="KW-1185">Reference proteome</keyword>
<feature type="domain" description="DUF1541" evidence="3">
    <location>
        <begin position="125"/>
        <end position="176"/>
    </location>
</feature>
<name>A0ABU0AP16_9BACI</name>
<dbReference type="Pfam" id="PF07563">
    <property type="entry name" value="DUF1541"/>
    <property type="match status" value="2"/>
</dbReference>
<dbReference type="Gene3D" id="2.30.30.1210">
    <property type="entry name" value="Domain of unknown function DUF1541"/>
    <property type="match status" value="1"/>
</dbReference>
<protein>
    <recommendedName>
        <fullName evidence="3">DUF1541 domain-containing protein</fullName>
    </recommendedName>
</protein>
<feature type="region of interest" description="Disordered" evidence="1">
    <location>
        <begin position="25"/>
        <end position="58"/>
    </location>
</feature>
<evidence type="ECO:0000256" key="2">
    <source>
        <dbReference type="SAM" id="SignalP"/>
    </source>
</evidence>
<evidence type="ECO:0000256" key="1">
    <source>
        <dbReference type="SAM" id="MobiDB-lite"/>
    </source>
</evidence>
<evidence type="ECO:0000259" key="3">
    <source>
        <dbReference type="Pfam" id="PF07563"/>
    </source>
</evidence>
<reference evidence="4 5" key="1">
    <citation type="submission" date="2023-07" db="EMBL/GenBank/DDBJ databases">
        <title>Genomic Encyclopedia of Type Strains, Phase IV (KMG-IV): sequencing the most valuable type-strain genomes for metagenomic binning, comparative biology and taxonomic classification.</title>
        <authorList>
            <person name="Goeker M."/>
        </authorList>
    </citation>
    <scope>NUCLEOTIDE SEQUENCE [LARGE SCALE GENOMIC DNA]</scope>
    <source>
        <strain evidence="4 5">DSM 23494</strain>
    </source>
</reference>
<feature type="compositionally biased region" description="Basic and acidic residues" evidence="1">
    <location>
        <begin position="25"/>
        <end position="43"/>
    </location>
</feature>
<dbReference type="InterPro" id="IPR011438">
    <property type="entry name" value="DUF1541"/>
</dbReference>
<dbReference type="PROSITE" id="PS51257">
    <property type="entry name" value="PROKAR_LIPOPROTEIN"/>
    <property type="match status" value="1"/>
</dbReference>
<feature type="domain" description="DUF1541" evidence="3">
    <location>
        <begin position="61"/>
        <end position="112"/>
    </location>
</feature>